<feature type="domain" description="Xylanolytic transcriptional activator regulatory" evidence="6">
    <location>
        <begin position="229"/>
        <end position="312"/>
    </location>
</feature>
<protein>
    <recommendedName>
        <fullName evidence="6">Xylanolytic transcriptional activator regulatory domain-containing protein</fullName>
    </recommendedName>
</protein>
<evidence type="ECO:0000313" key="7">
    <source>
        <dbReference type="EMBL" id="KAK4107063.1"/>
    </source>
</evidence>
<keyword evidence="5" id="KW-0539">Nucleus</keyword>
<proteinExistence type="predicted"/>
<keyword evidence="8" id="KW-1185">Reference proteome</keyword>
<reference evidence="7" key="2">
    <citation type="submission" date="2023-05" db="EMBL/GenBank/DDBJ databases">
        <authorList>
            <consortium name="Lawrence Berkeley National Laboratory"/>
            <person name="Steindorff A."/>
            <person name="Hensen N."/>
            <person name="Bonometti L."/>
            <person name="Westerberg I."/>
            <person name="Brannstrom I.O."/>
            <person name="Guillou S."/>
            <person name="Cros-Aarteil S."/>
            <person name="Calhoun S."/>
            <person name="Haridas S."/>
            <person name="Kuo A."/>
            <person name="Mondo S."/>
            <person name="Pangilinan J."/>
            <person name="Riley R."/>
            <person name="Labutti K."/>
            <person name="Andreopoulos B."/>
            <person name="Lipzen A."/>
            <person name="Chen C."/>
            <person name="Yanf M."/>
            <person name="Daum C."/>
            <person name="Ng V."/>
            <person name="Clum A."/>
            <person name="Ohm R."/>
            <person name="Martin F."/>
            <person name="Silar P."/>
            <person name="Natvig D."/>
            <person name="Lalanne C."/>
            <person name="Gautier V."/>
            <person name="Ament-Velasquez S.L."/>
            <person name="Kruys A."/>
            <person name="Hutchinson M.I."/>
            <person name="Powell A.J."/>
            <person name="Barry K."/>
            <person name="Miller A.N."/>
            <person name="Grigoriev I.V."/>
            <person name="Debuchy R."/>
            <person name="Gladieux P."/>
            <person name="Thoren M.H."/>
            <person name="Johannesson H."/>
        </authorList>
    </citation>
    <scope>NUCLEOTIDE SEQUENCE</scope>
    <source>
        <strain evidence="7">CBS 508.74</strain>
    </source>
</reference>
<evidence type="ECO:0000256" key="1">
    <source>
        <dbReference type="ARBA" id="ARBA00022833"/>
    </source>
</evidence>
<dbReference type="InterPro" id="IPR051439">
    <property type="entry name" value="XlnR/Xlr1"/>
</dbReference>
<dbReference type="RefSeq" id="XP_064664633.1">
    <property type="nucleotide sequence ID" value="XM_064810102.1"/>
</dbReference>
<sequence length="530" mass="59495">MEASNASILDRDGSNLTPAWEHREDGSVWHNKVDLEDAAYYHYNGSLPTLAGLSTGDEHILRVSLGTPSALDTPFPLLTCVSNIQQPEISRSQLRYPVLEPLVPYLTGSIDLTLAYDLLERYFESRPLTPLYPLSPYVLCFLYRRRSFLNGSRPRQCKAVLLSSMLWAAAEISESSLLAGHQHARRQVCDRLKLLTLALAQIDVPAGNVDDVVACISLATVGSALEHEGSTWSNAACSLARELQLGCELPADALSIHQSDKDSSMAEEEREIRRRVWWLLYIVDRHLALHENRPPVLSDGECSGLLQPMNDMDYQEGNFQARLQIYGSPFQCTSPSLYGFFLPLMAILGEVLDHRRPTLSVAEKVASYERSLECLKQQCKELRGPAAVAQNRLAAAYGTYMVYVLRILLTREHWEVNLVDNSDRGLSLAFFDAATHTLSAAKAVSDILKWDPGLELMPFFFSIFLFWGSFPLLVFASRPQFQQLPGLDQLYAVALRAHEACIVTLDTQYQRDFCRTLRSVVQLRVYSLSC</sequence>
<gene>
    <name evidence="7" type="ORF">N656DRAFT_561562</name>
</gene>
<evidence type="ECO:0000259" key="6">
    <source>
        <dbReference type="SMART" id="SM00906"/>
    </source>
</evidence>
<keyword evidence="4" id="KW-0804">Transcription</keyword>
<evidence type="ECO:0000256" key="4">
    <source>
        <dbReference type="ARBA" id="ARBA00023163"/>
    </source>
</evidence>
<dbReference type="EMBL" id="MU853384">
    <property type="protein sequence ID" value="KAK4107063.1"/>
    <property type="molecule type" value="Genomic_DNA"/>
</dbReference>
<organism evidence="7 8">
    <name type="scientific">Canariomyces notabilis</name>
    <dbReference type="NCBI Taxonomy" id="2074819"/>
    <lineage>
        <taxon>Eukaryota</taxon>
        <taxon>Fungi</taxon>
        <taxon>Dikarya</taxon>
        <taxon>Ascomycota</taxon>
        <taxon>Pezizomycotina</taxon>
        <taxon>Sordariomycetes</taxon>
        <taxon>Sordariomycetidae</taxon>
        <taxon>Sordariales</taxon>
        <taxon>Chaetomiaceae</taxon>
        <taxon>Canariomyces</taxon>
    </lineage>
</organism>
<keyword evidence="3" id="KW-0238">DNA-binding</keyword>
<dbReference type="AlphaFoldDB" id="A0AAN6QBB9"/>
<dbReference type="Proteomes" id="UP001302812">
    <property type="component" value="Unassembled WGS sequence"/>
</dbReference>
<dbReference type="GO" id="GO:0008270">
    <property type="term" value="F:zinc ion binding"/>
    <property type="evidence" value="ECO:0007669"/>
    <property type="project" value="InterPro"/>
</dbReference>
<evidence type="ECO:0000256" key="2">
    <source>
        <dbReference type="ARBA" id="ARBA00023015"/>
    </source>
</evidence>
<reference evidence="7" key="1">
    <citation type="journal article" date="2023" name="Mol. Phylogenet. Evol.">
        <title>Genome-scale phylogeny and comparative genomics of the fungal order Sordariales.</title>
        <authorList>
            <person name="Hensen N."/>
            <person name="Bonometti L."/>
            <person name="Westerberg I."/>
            <person name="Brannstrom I.O."/>
            <person name="Guillou S."/>
            <person name="Cros-Aarteil S."/>
            <person name="Calhoun S."/>
            <person name="Haridas S."/>
            <person name="Kuo A."/>
            <person name="Mondo S."/>
            <person name="Pangilinan J."/>
            <person name="Riley R."/>
            <person name="LaButti K."/>
            <person name="Andreopoulos B."/>
            <person name="Lipzen A."/>
            <person name="Chen C."/>
            <person name="Yan M."/>
            <person name="Daum C."/>
            <person name="Ng V."/>
            <person name="Clum A."/>
            <person name="Steindorff A."/>
            <person name="Ohm R.A."/>
            <person name="Martin F."/>
            <person name="Silar P."/>
            <person name="Natvig D.O."/>
            <person name="Lalanne C."/>
            <person name="Gautier V."/>
            <person name="Ament-Velasquez S.L."/>
            <person name="Kruys A."/>
            <person name="Hutchinson M.I."/>
            <person name="Powell A.J."/>
            <person name="Barry K."/>
            <person name="Miller A.N."/>
            <person name="Grigoriev I.V."/>
            <person name="Debuchy R."/>
            <person name="Gladieux P."/>
            <person name="Hiltunen Thoren M."/>
            <person name="Johannesson H."/>
        </authorList>
    </citation>
    <scope>NUCLEOTIDE SEQUENCE</scope>
    <source>
        <strain evidence="7">CBS 508.74</strain>
    </source>
</reference>
<dbReference type="CDD" id="cd12148">
    <property type="entry name" value="fungal_TF_MHR"/>
    <property type="match status" value="1"/>
</dbReference>
<evidence type="ECO:0000256" key="3">
    <source>
        <dbReference type="ARBA" id="ARBA00023125"/>
    </source>
</evidence>
<dbReference type="InterPro" id="IPR007219">
    <property type="entry name" value="XnlR_reg_dom"/>
</dbReference>
<dbReference type="PANTHER" id="PTHR47663:SF1">
    <property type="entry name" value="XYLANOLYTIC TRANSCRIPTIONAL ACTIVATOR XLNR-RELATED"/>
    <property type="match status" value="1"/>
</dbReference>
<dbReference type="PANTHER" id="PTHR47663">
    <property type="entry name" value="XYLANOLYTIC TRANSCRIPTIONAL ACTIVATOR XLNR-RELATED"/>
    <property type="match status" value="1"/>
</dbReference>
<dbReference type="SMART" id="SM00906">
    <property type="entry name" value="Fungal_trans"/>
    <property type="match status" value="1"/>
</dbReference>
<accession>A0AAN6QBB9</accession>
<dbReference type="Pfam" id="PF04082">
    <property type="entry name" value="Fungal_trans"/>
    <property type="match status" value="1"/>
</dbReference>
<evidence type="ECO:0000256" key="5">
    <source>
        <dbReference type="ARBA" id="ARBA00023242"/>
    </source>
</evidence>
<evidence type="ECO:0000313" key="8">
    <source>
        <dbReference type="Proteomes" id="UP001302812"/>
    </source>
</evidence>
<keyword evidence="2" id="KW-0805">Transcription regulation</keyword>
<name>A0AAN6QBB9_9PEZI</name>
<comment type="caution">
    <text evidence="7">The sequence shown here is derived from an EMBL/GenBank/DDBJ whole genome shotgun (WGS) entry which is preliminary data.</text>
</comment>
<dbReference type="GO" id="GO:0006351">
    <property type="term" value="P:DNA-templated transcription"/>
    <property type="evidence" value="ECO:0007669"/>
    <property type="project" value="InterPro"/>
</dbReference>
<keyword evidence="1" id="KW-0862">Zinc</keyword>
<dbReference type="GeneID" id="89934226"/>
<dbReference type="GO" id="GO:0003677">
    <property type="term" value="F:DNA binding"/>
    <property type="evidence" value="ECO:0007669"/>
    <property type="project" value="UniProtKB-KW"/>
</dbReference>